<dbReference type="SUPFAM" id="SSF56176">
    <property type="entry name" value="FAD-binding/transporter-associated domain-like"/>
    <property type="match status" value="1"/>
</dbReference>
<dbReference type="EMBL" id="BMYK01000002">
    <property type="protein sequence ID" value="GHC71447.1"/>
    <property type="molecule type" value="Genomic_DNA"/>
</dbReference>
<name>A0ABQ3FWB0_9BURK</name>
<dbReference type="SUPFAM" id="SSF55103">
    <property type="entry name" value="FAD-linked oxidases, C-terminal domain"/>
    <property type="match status" value="1"/>
</dbReference>
<dbReference type="PANTHER" id="PTHR43716">
    <property type="entry name" value="D-2-HYDROXYGLUTARATE DEHYDROGENASE, MITOCHONDRIAL"/>
    <property type="match status" value="1"/>
</dbReference>
<proteinExistence type="inferred from homology"/>
<dbReference type="Pfam" id="PF01565">
    <property type="entry name" value="FAD_binding_4"/>
    <property type="match status" value="1"/>
</dbReference>
<dbReference type="PROSITE" id="PS51387">
    <property type="entry name" value="FAD_PCMH"/>
    <property type="match status" value="1"/>
</dbReference>
<protein>
    <submittedName>
        <fullName evidence="7">Oxidoreductase</fullName>
    </submittedName>
</protein>
<evidence type="ECO:0000313" key="8">
    <source>
        <dbReference type="Proteomes" id="UP000626210"/>
    </source>
</evidence>
<evidence type="ECO:0000256" key="2">
    <source>
        <dbReference type="ARBA" id="ARBA00008000"/>
    </source>
</evidence>
<keyword evidence="4" id="KW-0274">FAD</keyword>
<comment type="cofactor">
    <cofactor evidence="1">
        <name>FAD</name>
        <dbReference type="ChEBI" id="CHEBI:57692"/>
    </cofactor>
</comment>
<evidence type="ECO:0000259" key="6">
    <source>
        <dbReference type="PROSITE" id="PS51387"/>
    </source>
</evidence>
<dbReference type="Gene3D" id="1.10.45.10">
    <property type="entry name" value="Vanillyl-alcohol Oxidase, Chain A, domain 4"/>
    <property type="match status" value="1"/>
</dbReference>
<feature type="domain" description="FAD-binding PCMH-type" evidence="6">
    <location>
        <begin position="93"/>
        <end position="272"/>
    </location>
</feature>
<keyword evidence="5" id="KW-0560">Oxidoreductase</keyword>
<dbReference type="InterPro" id="IPR036318">
    <property type="entry name" value="FAD-bd_PCMH-like_sf"/>
</dbReference>
<dbReference type="Pfam" id="PF02913">
    <property type="entry name" value="FAD-oxidase_C"/>
    <property type="match status" value="1"/>
</dbReference>
<evidence type="ECO:0000256" key="5">
    <source>
        <dbReference type="ARBA" id="ARBA00023002"/>
    </source>
</evidence>
<sequence length="519" mass="54838">MAAPVGSKGVRVSQNKPIPRAGPVHSAIGICTSALVPYIQGYLPAMNTTILAGADAARAIEVLTRLRDQLGAATVLIGADVPERNRNDWSTQSPTNPLAVVRPVDAAGVSAALRACREAGLPVVPQGGLTGLCGGARPEDGWVALSLERLVGVEEIDPDSATMTVRAGTPLEAVQRAASDAGLYFALDLGSRGSCAIGGNLSTNAGGNRVIRYGMARELVLGLEWVLPDGTVVTSLNKMMKNNAGYDLKQLFIGSEGTLGIITRIVLKLHPQPGCTMSALCALPDYASVVRLLGAARRGLGPLLSAFEVMWPDYWEVVTQRVGVRPPVAGDHGFYVLVEAQGTDEAVDGPRFAAWLEQFAGDGGLADAALAQSVADTQSFWALRDACSEFFQALGPHVSYDVALAVRDMDAFAAQCKAALLAQIPGCQSVYYGHIGDGNVHLVAWVEGLSIEEQPKKRMDEVIYSTVRDFQGSISAEHGIGTAKKPYLSYARSPEEIALMRTLKAALDPQNLLNPGKVI</sequence>
<dbReference type="PANTHER" id="PTHR43716:SF1">
    <property type="entry name" value="D-2-HYDROXYGLUTARATE DEHYDROGENASE, MITOCHONDRIAL"/>
    <property type="match status" value="1"/>
</dbReference>
<evidence type="ECO:0000313" key="7">
    <source>
        <dbReference type="EMBL" id="GHC71447.1"/>
    </source>
</evidence>
<keyword evidence="3" id="KW-0285">Flavoprotein</keyword>
<keyword evidence="8" id="KW-1185">Reference proteome</keyword>
<dbReference type="Proteomes" id="UP000626210">
    <property type="component" value="Unassembled WGS sequence"/>
</dbReference>
<dbReference type="InterPro" id="IPR004113">
    <property type="entry name" value="FAD-bd_oxidored_4_C"/>
</dbReference>
<dbReference type="InterPro" id="IPR051264">
    <property type="entry name" value="FAD-oxidored/transferase_4"/>
</dbReference>
<organism evidence="7 8">
    <name type="scientific">Pseudorhodoferax aquiterrae</name>
    <dbReference type="NCBI Taxonomy" id="747304"/>
    <lineage>
        <taxon>Bacteria</taxon>
        <taxon>Pseudomonadati</taxon>
        <taxon>Pseudomonadota</taxon>
        <taxon>Betaproteobacteria</taxon>
        <taxon>Burkholderiales</taxon>
        <taxon>Comamonadaceae</taxon>
    </lineage>
</organism>
<dbReference type="Gene3D" id="3.30.70.2190">
    <property type="match status" value="1"/>
</dbReference>
<dbReference type="Gene3D" id="3.30.70.2740">
    <property type="match status" value="1"/>
</dbReference>
<dbReference type="InterPro" id="IPR016169">
    <property type="entry name" value="FAD-bd_PCMH_sub2"/>
</dbReference>
<dbReference type="InterPro" id="IPR006094">
    <property type="entry name" value="Oxid_FAD_bind_N"/>
</dbReference>
<dbReference type="Gene3D" id="3.30.465.10">
    <property type="match status" value="1"/>
</dbReference>
<dbReference type="InterPro" id="IPR016166">
    <property type="entry name" value="FAD-bd_PCMH"/>
</dbReference>
<dbReference type="InterPro" id="IPR016171">
    <property type="entry name" value="Vanillyl_alc_oxidase_C-sub2"/>
</dbReference>
<evidence type="ECO:0000256" key="3">
    <source>
        <dbReference type="ARBA" id="ARBA00022630"/>
    </source>
</evidence>
<accession>A0ABQ3FWB0</accession>
<dbReference type="InterPro" id="IPR016164">
    <property type="entry name" value="FAD-linked_Oxase-like_C"/>
</dbReference>
<gene>
    <name evidence="7" type="ORF">GCM10007320_06460</name>
</gene>
<comment type="similarity">
    <text evidence="2">Belongs to the FAD-binding oxidoreductase/transferase type 4 family.</text>
</comment>
<comment type="caution">
    <text evidence="7">The sequence shown here is derived from an EMBL/GenBank/DDBJ whole genome shotgun (WGS) entry which is preliminary data.</text>
</comment>
<evidence type="ECO:0000256" key="1">
    <source>
        <dbReference type="ARBA" id="ARBA00001974"/>
    </source>
</evidence>
<reference evidence="8" key="1">
    <citation type="journal article" date="2019" name="Int. J. Syst. Evol. Microbiol.">
        <title>The Global Catalogue of Microorganisms (GCM) 10K type strain sequencing project: providing services to taxonomists for standard genome sequencing and annotation.</title>
        <authorList>
            <consortium name="The Broad Institute Genomics Platform"/>
            <consortium name="The Broad Institute Genome Sequencing Center for Infectious Disease"/>
            <person name="Wu L."/>
            <person name="Ma J."/>
        </authorList>
    </citation>
    <scope>NUCLEOTIDE SEQUENCE [LARGE SCALE GENOMIC DNA]</scope>
    <source>
        <strain evidence="8">KCTC 23314</strain>
    </source>
</reference>
<evidence type="ECO:0000256" key="4">
    <source>
        <dbReference type="ARBA" id="ARBA00022827"/>
    </source>
</evidence>